<protein>
    <recommendedName>
        <fullName evidence="1">Transposase Tc1-like domain-containing protein</fullName>
    </recommendedName>
</protein>
<organism evidence="2 3">
    <name type="scientific">Trichonephila clavata</name>
    <name type="common">Joro spider</name>
    <name type="synonym">Nephila clavata</name>
    <dbReference type="NCBI Taxonomy" id="2740835"/>
    <lineage>
        <taxon>Eukaryota</taxon>
        <taxon>Metazoa</taxon>
        <taxon>Ecdysozoa</taxon>
        <taxon>Arthropoda</taxon>
        <taxon>Chelicerata</taxon>
        <taxon>Arachnida</taxon>
        <taxon>Araneae</taxon>
        <taxon>Araneomorphae</taxon>
        <taxon>Entelegynae</taxon>
        <taxon>Araneoidea</taxon>
        <taxon>Nephilidae</taxon>
        <taxon>Trichonephila</taxon>
    </lineage>
</organism>
<dbReference type="EMBL" id="BMAO01027913">
    <property type="protein sequence ID" value="GFR20471.1"/>
    <property type="molecule type" value="Genomic_DNA"/>
</dbReference>
<evidence type="ECO:0000313" key="3">
    <source>
        <dbReference type="Proteomes" id="UP000887116"/>
    </source>
</evidence>
<evidence type="ECO:0000259" key="1">
    <source>
        <dbReference type="Pfam" id="PF01498"/>
    </source>
</evidence>
<dbReference type="GO" id="GO:0006313">
    <property type="term" value="P:DNA transposition"/>
    <property type="evidence" value="ECO:0007669"/>
    <property type="project" value="InterPro"/>
</dbReference>
<feature type="domain" description="Transposase Tc1-like" evidence="1">
    <location>
        <begin position="34"/>
        <end position="99"/>
    </location>
</feature>
<dbReference type="Pfam" id="PF01498">
    <property type="entry name" value="HTH_Tnp_Tc3_2"/>
    <property type="match status" value="1"/>
</dbReference>
<comment type="caution">
    <text evidence="2">The sequence shown here is derived from an EMBL/GenBank/DDBJ whole genome shotgun (WGS) entry which is preliminary data.</text>
</comment>
<dbReference type="InterPro" id="IPR002492">
    <property type="entry name" value="Transposase_Tc1-like"/>
</dbReference>
<dbReference type="AlphaFoldDB" id="A0A8X6LRN8"/>
<reference evidence="2" key="1">
    <citation type="submission" date="2020-07" db="EMBL/GenBank/DDBJ databases">
        <title>Multicomponent nature underlies the extraordinary mechanical properties of spider dragline silk.</title>
        <authorList>
            <person name="Kono N."/>
            <person name="Nakamura H."/>
            <person name="Mori M."/>
            <person name="Yoshida Y."/>
            <person name="Ohtoshi R."/>
            <person name="Malay A.D."/>
            <person name="Moran D.A.P."/>
            <person name="Tomita M."/>
            <person name="Numata K."/>
            <person name="Arakawa K."/>
        </authorList>
    </citation>
    <scope>NUCLEOTIDE SEQUENCE</scope>
</reference>
<gene>
    <name evidence="2" type="ORF">TNCT_386671</name>
</gene>
<proteinExistence type="predicted"/>
<accession>A0A8X6LRN8</accession>
<dbReference type="GO" id="GO:0015074">
    <property type="term" value="P:DNA integration"/>
    <property type="evidence" value="ECO:0007669"/>
    <property type="project" value="InterPro"/>
</dbReference>
<keyword evidence="3" id="KW-1185">Reference proteome</keyword>
<sequence length="101" mass="11954">MNMFLAEIYARRHIPASASLRNAQVNLSERLLRCVLRQLLENPTTTITDIQWTVKTSDHYSIGNSTVYRQIRDVGLIFHRPSRRLPFTALHRRQRLEWCYA</sequence>
<name>A0A8X6LRN8_TRICU</name>
<dbReference type="GO" id="GO:0003677">
    <property type="term" value="F:DNA binding"/>
    <property type="evidence" value="ECO:0007669"/>
    <property type="project" value="InterPro"/>
</dbReference>
<dbReference type="Proteomes" id="UP000887116">
    <property type="component" value="Unassembled WGS sequence"/>
</dbReference>
<evidence type="ECO:0000313" key="2">
    <source>
        <dbReference type="EMBL" id="GFR20471.1"/>
    </source>
</evidence>